<dbReference type="InterPro" id="IPR035500">
    <property type="entry name" value="NHR-like_dom_sf"/>
</dbReference>
<evidence type="ECO:0000313" key="6">
    <source>
        <dbReference type="Proteomes" id="UP000095282"/>
    </source>
</evidence>
<dbReference type="InterPro" id="IPR000536">
    <property type="entry name" value="Nucl_hrmn_rcpt_lig-bd"/>
</dbReference>
<dbReference type="eggNOG" id="KOG4846">
    <property type="taxonomic scope" value="Eukaryota"/>
</dbReference>
<dbReference type="SUPFAM" id="SSF48508">
    <property type="entry name" value="Nuclear receptor ligand-binding domain"/>
    <property type="match status" value="1"/>
</dbReference>
<accession>A0A1I7U0Q9</accession>
<dbReference type="PANTHER" id="PTHR45805">
    <property type="entry name" value="NUCLEAR HORMONE RECEPTOR HR3-RELATED"/>
    <property type="match status" value="1"/>
</dbReference>
<dbReference type="GO" id="GO:0004879">
    <property type="term" value="F:nuclear receptor activity"/>
    <property type="evidence" value="ECO:0007669"/>
    <property type="project" value="TreeGrafter"/>
</dbReference>
<evidence type="ECO:0000259" key="5">
    <source>
        <dbReference type="PROSITE" id="PS51843"/>
    </source>
</evidence>
<sequence length="243" mass="28146">MAIKPFPFNWMISEDVKLNRLNAWQIFAHEFDNDIKDIVNFVKDVPRLNSIKRDDIGVLLKKNVFVMYLLRIVRALSPKGLVLRDGRHIDFDSLKLIFGELADDMLHFAMHVVSVGFTDSELAVFIVFMLVQPLTADYQAATRFSSTAQLVNIYEYFRKVLYKMMSSSNNTLERFQSLMSILPVLNRLNAQHEKIINDVIRANESFLSLPELFREIFRLPLSVTSHYNQENQFQPAAQLAIPC</sequence>
<dbReference type="GO" id="GO:0005634">
    <property type="term" value="C:nucleus"/>
    <property type="evidence" value="ECO:0007669"/>
    <property type="project" value="UniProtKB-SubCell"/>
</dbReference>
<keyword evidence="3" id="KW-0804">Transcription</keyword>
<dbReference type="Gene3D" id="1.10.565.10">
    <property type="entry name" value="Retinoid X Receptor"/>
    <property type="match status" value="1"/>
</dbReference>
<evidence type="ECO:0000256" key="2">
    <source>
        <dbReference type="ARBA" id="ARBA00023015"/>
    </source>
</evidence>
<dbReference type="PANTHER" id="PTHR45805:SF2">
    <property type="entry name" value="NUCLEAR HORMONE RECEPTOR HR3-RELATED"/>
    <property type="match status" value="1"/>
</dbReference>
<dbReference type="PROSITE" id="PS51843">
    <property type="entry name" value="NR_LBD"/>
    <property type="match status" value="1"/>
</dbReference>
<dbReference type="STRING" id="1561998.A0A1I7U0Q9"/>
<evidence type="ECO:0000256" key="1">
    <source>
        <dbReference type="ARBA" id="ARBA00004123"/>
    </source>
</evidence>
<keyword evidence="2" id="KW-0805">Transcription regulation</keyword>
<evidence type="ECO:0000256" key="4">
    <source>
        <dbReference type="ARBA" id="ARBA00023170"/>
    </source>
</evidence>
<dbReference type="WBParaSite" id="Csp11.Scaffold629.g13695.t1">
    <property type="protein sequence ID" value="Csp11.Scaffold629.g13695.t1"/>
    <property type="gene ID" value="Csp11.Scaffold629.g13695"/>
</dbReference>
<evidence type="ECO:0000256" key="3">
    <source>
        <dbReference type="ARBA" id="ARBA00023163"/>
    </source>
</evidence>
<dbReference type="AlphaFoldDB" id="A0A1I7U0Q9"/>
<dbReference type="Proteomes" id="UP000095282">
    <property type="component" value="Unplaced"/>
</dbReference>
<feature type="domain" description="NR LBD" evidence="5">
    <location>
        <begin position="1"/>
        <end position="218"/>
    </location>
</feature>
<proteinExistence type="predicted"/>
<reference evidence="7" key="1">
    <citation type="submission" date="2016-11" db="UniProtKB">
        <authorList>
            <consortium name="WormBaseParasite"/>
        </authorList>
    </citation>
    <scope>IDENTIFICATION</scope>
</reference>
<dbReference type="GO" id="GO:0000978">
    <property type="term" value="F:RNA polymerase II cis-regulatory region sequence-specific DNA binding"/>
    <property type="evidence" value="ECO:0007669"/>
    <property type="project" value="TreeGrafter"/>
</dbReference>
<keyword evidence="4" id="KW-0675">Receptor</keyword>
<name>A0A1I7U0Q9_9PELO</name>
<organism evidence="6 7">
    <name type="scientific">Caenorhabditis tropicalis</name>
    <dbReference type="NCBI Taxonomy" id="1561998"/>
    <lineage>
        <taxon>Eukaryota</taxon>
        <taxon>Metazoa</taxon>
        <taxon>Ecdysozoa</taxon>
        <taxon>Nematoda</taxon>
        <taxon>Chromadorea</taxon>
        <taxon>Rhabditida</taxon>
        <taxon>Rhabditina</taxon>
        <taxon>Rhabditomorpha</taxon>
        <taxon>Rhabditoidea</taxon>
        <taxon>Rhabditidae</taxon>
        <taxon>Peloderinae</taxon>
        <taxon>Caenorhabditis</taxon>
    </lineage>
</organism>
<protein>
    <submittedName>
        <fullName evidence="7">NR LBD domain-containing protein</fullName>
    </submittedName>
</protein>
<dbReference type="SMART" id="SM00430">
    <property type="entry name" value="HOLI"/>
    <property type="match status" value="1"/>
</dbReference>
<keyword evidence="6" id="KW-1185">Reference proteome</keyword>
<comment type="subcellular location">
    <subcellularLocation>
        <location evidence="1">Nucleus</location>
    </subcellularLocation>
</comment>
<evidence type="ECO:0000313" key="7">
    <source>
        <dbReference type="WBParaSite" id="Csp11.Scaffold629.g13695.t1"/>
    </source>
</evidence>